<dbReference type="Proteomes" id="UP001341840">
    <property type="component" value="Unassembled WGS sequence"/>
</dbReference>
<proteinExistence type="predicted"/>
<dbReference type="EMBL" id="JASCZI010211489">
    <property type="protein sequence ID" value="MED6193004.1"/>
    <property type="molecule type" value="Genomic_DNA"/>
</dbReference>
<keyword evidence="3" id="KW-1185">Reference proteome</keyword>
<sequence length="113" mass="12297">MRFKMVDSVDGEDSGASNEDLNAGGGVKTSAADTRWKHSIDCGGGGGGAAALLQDRIRLLCSSALVNTVQRRRILTLMCYWDWRKEWARMSAGKSTVQKRGVMQSGTGGRRFQ</sequence>
<feature type="region of interest" description="Disordered" evidence="1">
    <location>
        <begin position="1"/>
        <end position="29"/>
    </location>
</feature>
<accession>A0ABU6X646</accession>
<evidence type="ECO:0000313" key="3">
    <source>
        <dbReference type="Proteomes" id="UP001341840"/>
    </source>
</evidence>
<gene>
    <name evidence="2" type="ORF">PIB30_014988</name>
</gene>
<comment type="caution">
    <text evidence="2">The sequence shown here is derived from an EMBL/GenBank/DDBJ whole genome shotgun (WGS) entry which is preliminary data.</text>
</comment>
<name>A0ABU6X646_9FABA</name>
<organism evidence="2 3">
    <name type="scientific">Stylosanthes scabra</name>
    <dbReference type="NCBI Taxonomy" id="79078"/>
    <lineage>
        <taxon>Eukaryota</taxon>
        <taxon>Viridiplantae</taxon>
        <taxon>Streptophyta</taxon>
        <taxon>Embryophyta</taxon>
        <taxon>Tracheophyta</taxon>
        <taxon>Spermatophyta</taxon>
        <taxon>Magnoliopsida</taxon>
        <taxon>eudicotyledons</taxon>
        <taxon>Gunneridae</taxon>
        <taxon>Pentapetalae</taxon>
        <taxon>rosids</taxon>
        <taxon>fabids</taxon>
        <taxon>Fabales</taxon>
        <taxon>Fabaceae</taxon>
        <taxon>Papilionoideae</taxon>
        <taxon>50 kb inversion clade</taxon>
        <taxon>dalbergioids sensu lato</taxon>
        <taxon>Dalbergieae</taxon>
        <taxon>Pterocarpus clade</taxon>
        <taxon>Stylosanthes</taxon>
    </lineage>
</organism>
<protein>
    <submittedName>
        <fullName evidence="2">Uncharacterized protein</fullName>
    </submittedName>
</protein>
<reference evidence="2 3" key="1">
    <citation type="journal article" date="2023" name="Plants (Basel)">
        <title>Bridging the Gap: Combining Genomics and Transcriptomics Approaches to Understand Stylosanthes scabra, an Orphan Legume from the Brazilian Caatinga.</title>
        <authorList>
            <person name="Ferreira-Neto J.R.C."/>
            <person name="da Silva M.D."/>
            <person name="Binneck E."/>
            <person name="de Melo N.F."/>
            <person name="da Silva R.H."/>
            <person name="de Melo A.L.T.M."/>
            <person name="Pandolfi V."/>
            <person name="Bustamante F.O."/>
            <person name="Brasileiro-Vidal A.C."/>
            <person name="Benko-Iseppon A.M."/>
        </authorList>
    </citation>
    <scope>NUCLEOTIDE SEQUENCE [LARGE SCALE GENOMIC DNA]</scope>
    <source>
        <tissue evidence="2">Leaves</tissue>
    </source>
</reference>
<feature type="region of interest" description="Disordered" evidence="1">
    <location>
        <begin position="94"/>
        <end position="113"/>
    </location>
</feature>
<evidence type="ECO:0000313" key="2">
    <source>
        <dbReference type="EMBL" id="MED6193004.1"/>
    </source>
</evidence>
<evidence type="ECO:0000256" key="1">
    <source>
        <dbReference type="SAM" id="MobiDB-lite"/>
    </source>
</evidence>